<dbReference type="KEGG" id="cps:CPS_2919"/>
<dbReference type="HOGENOM" id="CLU_661755_0_0_6"/>
<accession>Q480A0</accession>
<reference evidence="1" key="1">
    <citation type="journal article" date="2005" name="Proc. Natl. Acad. Sci. U.S.A.">
        <title>The psychrophilic lifestyle as revealed by the genome sequence of Colwellia psychrerythraea 34H through genomic and proteomic analyses.</title>
        <authorList>
            <person name="Methe B.A."/>
            <person name="Nelson K.E."/>
            <person name="Deming J.W."/>
            <person name="Momen B."/>
            <person name="Melamud E."/>
            <person name="Zhang X."/>
            <person name="Moult J."/>
            <person name="Madupu R."/>
            <person name="Nelson W.C."/>
            <person name="Dodson R.J."/>
            <person name="Brinkac L.M."/>
            <person name="Daugherty S.C."/>
            <person name="Durkin A.S."/>
            <person name="DeBoy R.T."/>
            <person name="Kolonay J.F."/>
            <person name="Sullivan S.A."/>
            <person name="Zhou L."/>
            <person name="Davidsen T.M."/>
            <person name="Wu M."/>
            <person name="Huston A.L."/>
            <person name="Lewis M."/>
            <person name="Weaver B."/>
            <person name="Weidman J.F."/>
            <person name="Khouri H."/>
            <person name="Utterback T.R."/>
            <person name="Feldblyum T.V."/>
            <person name="Fraser C.M."/>
        </authorList>
    </citation>
    <scope>NUCLEOTIDE SEQUENCE [LARGE SCALE GENOMIC DNA]</scope>
    <source>
        <strain evidence="1">34H</strain>
    </source>
</reference>
<organism evidence="1 2">
    <name type="scientific">Colwellia psychrerythraea (strain 34H / ATCC BAA-681)</name>
    <name type="common">Vibrio psychroerythus</name>
    <dbReference type="NCBI Taxonomy" id="167879"/>
    <lineage>
        <taxon>Bacteria</taxon>
        <taxon>Pseudomonadati</taxon>
        <taxon>Pseudomonadota</taxon>
        <taxon>Gammaproteobacteria</taxon>
        <taxon>Alteromonadales</taxon>
        <taxon>Colwelliaceae</taxon>
        <taxon>Colwellia</taxon>
    </lineage>
</organism>
<proteinExistence type="predicted"/>
<name>Q480A0_COLP3</name>
<protein>
    <submittedName>
        <fullName evidence="1">Uncharacterized protein</fullName>
    </submittedName>
</protein>
<dbReference type="STRING" id="167879.CPS_2919"/>
<dbReference type="Proteomes" id="UP000000547">
    <property type="component" value="Chromosome"/>
</dbReference>
<evidence type="ECO:0000313" key="1">
    <source>
        <dbReference type="EMBL" id="AAZ28786.1"/>
    </source>
</evidence>
<gene>
    <name evidence="1" type="ordered locus">CPS_2919</name>
</gene>
<sequence length="415" mass="46775">MRYITMNLSKNIHVVLATAHPEVANRLLISMQQALPSFDVQASVLLFGMAQPIKPCKFSIPVDLIECFVNYPPIVDNRNICQLHLKQKMNERGGIGFILDDDLLWSLPELSFINIINQLNELGCDMAFSTLSGDSPIPKEYTRTSPLLDVLLAIRDDGVGGDIFQINEYLSPVESVVTSTDSINAHHDFYSFNPRDFNRYNVNVATLKWDDFIDCLVKGKATTRNIKLPSKITPANGRERGGATIVLNSEVLLCKNDSLRYSNFISRRSDMVMASDAFTCNFKLFNTPPLLEHRRDETFDTHDSKKLIGDILGYALVESRDVTTFCQKKFALNLSKRIEQTTLLLIESSKMMRLLGKWLIKNNHIGAEQISSLNSMASENEQVVLDIKLIDLDEVIKAFKIFATNRNNTESLMAG</sequence>
<dbReference type="AlphaFoldDB" id="Q480A0"/>
<dbReference type="EMBL" id="CP000083">
    <property type="protein sequence ID" value="AAZ28786.1"/>
    <property type="molecule type" value="Genomic_DNA"/>
</dbReference>
<evidence type="ECO:0000313" key="2">
    <source>
        <dbReference type="Proteomes" id="UP000000547"/>
    </source>
</evidence>